<reference evidence="2" key="1">
    <citation type="journal article" date="2023" name="Front. Plant Sci.">
        <title>Chromosomal-level genome assembly of Melastoma candidum provides insights into trichome evolution.</title>
        <authorList>
            <person name="Zhong Y."/>
            <person name="Wu W."/>
            <person name="Sun C."/>
            <person name="Zou P."/>
            <person name="Liu Y."/>
            <person name="Dai S."/>
            <person name="Zhou R."/>
        </authorList>
    </citation>
    <scope>NUCLEOTIDE SEQUENCE [LARGE SCALE GENOMIC DNA]</scope>
</reference>
<keyword evidence="2" id="KW-1185">Reference proteome</keyword>
<name>A0ACB9MLA9_9MYRT</name>
<sequence length="435" mass="47037">MDRQRHGLAFFFGSHGETDDGHEPASDAPNPNRTIKEMDFFSVSSHGADHPGAGKDAKSNDNIGLSDPSTRLNLFTTGFNMPETDHAAKVKMLRGELGRLQDENGRLRSTMDQIKRSYNNLQGHFLMALHKHAYRNPSLGSMLDLKVSCVKGSENLYRLQQGDRASLVSPTIPEAEHSDSKPKDQSAEMPCKKVRVSVRARSESPLISDGCQWRKYGQKLAKGSPCPRAYYRCTMAAGCPVRKQVQRCVEDKTILITTYEGNHNHPVPPAAAAMVSATSSAAAMLLSSSTVYEEALASPSTLVTLSASAPFPTITLDLTRNPIQLARALPPPLPLATTDPFRPPLNSYSSQMGRHYAYAQPFMNLEGTPATPLAKTVGATVASDRSFTAALISAISTAKGCGGSKVRNPNPENSSGFPAEWPSCLPRFCATFSAI</sequence>
<evidence type="ECO:0000313" key="1">
    <source>
        <dbReference type="EMBL" id="KAI4325047.1"/>
    </source>
</evidence>
<evidence type="ECO:0000313" key="2">
    <source>
        <dbReference type="Proteomes" id="UP001057402"/>
    </source>
</evidence>
<accession>A0ACB9MLA9</accession>
<dbReference type="EMBL" id="CM042888">
    <property type="protein sequence ID" value="KAI4325047.1"/>
    <property type="molecule type" value="Genomic_DNA"/>
</dbReference>
<comment type="caution">
    <text evidence="1">The sequence shown here is derived from an EMBL/GenBank/DDBJ whole genome shotgun (WGS) entry which is preliminary data.</text>
</comment>
<protein>
    <submittedName>
        <fullName evidence="1">Uncharacterized protein</fullName>
    </submittedName>
</protein>
<gene>
    <name evidence="1" type="ORF">MLD38_030475</name>
</gene>
<organism evidence="1 2">
    <name type="scientific">Melastoma candidum</name>
    <dbReference type="NCBI Taxonomy" id="119954"/>
    <lineage>
        <taxon>Eukaryota</taxon>
        <taxon>Viridiplantae</taxon>
        <taxon>Streptophyta</taxon>
        <taxon>Embryophyta</taxon>
        <taxon>Tracheophyta</taxon>
        <taxon>Spermatophyta</taxon>
        <taxon>Magnoliopsida</taxon>
        <taxon>eudicotyledons</taxon>
        <taxon>Gunneridae</taxon>
        <taxon>Pentapetalae</taxon>
        <taxon>rosids</taxon>
        <taxon>malvids</taxon>
        <taxon>Myrtales</taxon>
        <taxon>Melastomataceae</taxon>
        <taxon>Melastomatoideae</taxon>
        <taxon>Melastomateae</taxon>
        <taxon>Melastoma</taxon>
    </lineage>
</organism>
<dbReference type="Proteomes" id="UP001057402">
    <property type="component" value="Chromosome 9"/>
</dbReference>
<proteinExistence type="predicted"/>